<dbReference type="InterPro" id="IPR012854">
    <property type="entry name" value="Cu_amine_oxidase-like_N"/>
</dbReference>
<name>A0A927BRS6_9BACL</name>
<dbReference type="Proteomes" id="UP000621560">
    <property type="component" value="Unassembled WGS sequence"/>
</dbReference>
<evidence type="ECO:0000313" key="3">
    <source>
        <dbReference type="Proteomes" id="UP000621560"/>
    </source>
</evidence>
<comment type="caution">
    <text evidence="2">The sequence shown here is derived from an EMBL/GenBank/DDBJ whole genome shotgun (WGS) entry which is preliminary data.</text>
</comment>
<protein>
    <submittedName>
        <fullName evidence="2">Copper amine oxidase N-terminal domain-containing protein</fullName>
    </submittedName>
</protein>
<reference evidence="2" key="1">
    <citation type="submission" date="2020-09" db="EMBL/GenBank/DDBJ databases">
        <title>A novel bacterium of genus Paenibacillus, isolated from South China Sea.</title>
        <authorList>
            <person name="Huang H."/>
            <person name="Mo K."/>
            <person name="Hu Y."/>
        </authorList>
    </citation>
    <scope>NUCLEOTIDE SEQUENCE</scope>
    <source>
        <strain evidence="2">IB182496</strain>
    </source>
</reference>
<evidence type="ECO:0000259" key="1">
    <source>
        <dbReference type="Pfam" id="PF07833"/>
    </source>
</evidence>
<dbReference type="Gene3D" id="3.30.457.10">
    <property type="entry name" value="Copper amine oxidase-like, N-terminal domain"/>
    <property type="match status" value="1"/>
</dbReference>
<dbReference type="Pfam" id="PF07833">
    <property type="entry name" value="Cu_amine_oxidN1"/>
    <property type="match status" value="1"/>
</dbReference>
<evidence type="ECO:0000313" key="2">
    <source>
        <dbReference type="EMBL" id="MBD2845577.1"/>
    </source>
</evidence>
<dbReference type="AlphaFoldDB" id="A0A927BRS6"/>
<gene>
    <name evidence="2" type="ORF">IDH44_10280</name>
</gene>
<dbReference type="InterPro" id="IPR036582">
    <property type="entry name" value="Mao_N_sf"/>
</dbReference>
<sequence length="385" mass="42715">MTKLTRALLGLGLGAAIAAILVAGHDGLTGGGRAAAQAQAQVSITVDGYFYDPANTPILEGGRVYLPIRDMSEVLQAHIDWDNTDKQATVTLPGRQLVLTLGSTTALVDGSQATMSETPLLQGNRIYLPLRITSELFDIEVDWTQRSHTVSIAQSAHYAMDERGDAVYWVHRESGDLFVAREAGGSAVKIGTLELDIRRNMSLKVETYSDSLQLVTVSDAYGEPMLHLDYYTGLLVDDRLVKQSNVSYYNRFADNVNRYKDLPVMTDGRMLYLVNAEGDVARSYDLEELAGWDENYYIAGIGEDYLLVRPSQTGLLTYIEPESGETTQLYTLLDEQEQEYALHNDVPYRGDHLRFAGETGGELRFTYDSIFKSGEQELRFPLPVA</sequence>
<organism evidence="2 3">
    <name type="scientific">Paenibacillus sabuli</name>
    <dbReference type="NCBI Taxonomy" id="2772509"/>
    <lineage>
        <taxon>Bacteria</taxon>
        <taxon>Bacillati</taxon>
        <taxon>Bacillota</taxon>
        <taxon>Bacilli</taxon>
        <taxon>Bacillales</taxon>
        <taxon>Paenibacillaceae</taxon>
        <taxon>Paenibacillus</taxon>
    </lineage>
</organism>
<keyword evidence="3" id="KW-1185">Reference proteome</keyword>
<proteinExistence type="predicted"/>
<dbReference type="RefSeq" id="WP_190917286.1">
    <property type="nucleotide sequence ID" value="NZ_JACXIZ010000016.1"/>
</dbReference>
<accession>A0A927BRS6</accession>
<dbReference type="EMBL" id="JACXIZ010000016">
    <property type="protein sequence ID" value="MBD2845577.1"/>
    <property type="molecule type" value="Genomic_DNA"/>
</dbReference>
<feature type="domain" description="Copper amine oxidase-like N-terminal" evidence="1">
    <location>
        <begin position="46"/>
        <end position="152"/>
    </location>
</feature>
<dbReference type="SUPFAM" id="SSF55383">
    <property type="entry name" value="Copper amine oxidase, domain N"/>
    <property type="match status" value="1"/>
</dbReference>